<feature type="region of interest" description="Disordered" evidence="1">
    <location>
        <begin position="596"/>
        <end position="617"/>
    </location>
</feature>
<dbReference type="PANTHER" id="PTHR37535:SF3">
    <property type="entry name" value="FLUG DOMAIN-CONTAINING PROTEIN"/>
    <property type="match status" value="1"/>
</dbReference>
<dbReference type="AlphaFoldDB" id="A0A0F8A3X3"/>
<dbReference type="Pfam" id="PF11917">
    <property type="entry name" value="DUF3435"/>
    <property type="match status" value="1"/>
</dbReference>
<dbReference type="OrthoDB" id="5243844at2759"/>
<gene>
    <name evidence="2" type="ORF">HIM_07938</name>
</gene>
<proteinExistence type="predicted"/>
<keyword evidence="3" id="KW-1185">Reference proteome</keyword>
<sequence length="859" mass="98652">MTLGQLLGDQCDKSKVVPEPAVFRRPRLRAFDPKAALATLQQYRENPIEEVSYIDPETQKRRDRLWRNWEEFASSVEIHSEKVWIDLCLGSKDAQSYFQAFLKMYVEGSVTERPCLGPEEYEVVRTIQSATSAEDAWCILVNEADKRVMRPKRLAEPDRAAFWSLKFSSRHVGQGCGPAFEIGRWIPFLADELGLSKQQGFEKSEVTSEDVICILDTLWRRAVDIPCKPSTRLAFHCATVLGGIGGWRPGSLVRIKYQDVSIAWIRDPKVPSKTWPLVYTTIHHVKQRRHRIERDQRSRLRFPMSIVPHKLVCLLTLFTARAIADNAFEAGFDRCDQILYPPPLEDGVDFVPLKWKTSILDKQIVPIAYSSFREIWNRVHLVAGSRDTKRPYSLRVGAGGRLDGSLTPALRNFILSHSTDVFERSYQPVQIRERLAEIAYGERAKQDDDLWSIISNAFLQRDPFAPLYLTQDELDEFGNRRDVQNLRERFKAAQVEKGMQCREAKEIHARLTYIYKCLEALKLEEKRRAYFAEVDRLRASGQPTTHLHDPSATNPRRKVHKTSSAVAAKISLLFTDKNLPKDLPDKLVAYVKNWSHEEDDEGGQEEEDLGSEVPDSTTEREKSRCLFGCGAYYNRRVLTKHVRARHMGVFEQPFLCPECERLGWGECMIEASPSAWSSHVQRKHGKRHAPDLRPGIWKPACCMLCREFFTRRGFTSHFNSRHPESEFAKDFTCSVCLRHGRTESISITSRDAWIAHVAEAHQGGEICGAVLVKDEEDIVRRGLLEVKMRSKEGTNLKSLSHCRSSGSTGPERQRKRRLNKYLGQESEELEAVEWTWKDEAADDTHAEEEYWVTGRDSDD</sequence>
<dbReference type="InterPro" id="IPR021842">
    <property type="entry name" value="DUF3435"/>
</dbReference>
<name>A0A0F8A3X3_9HYPO</name>
<feature type="compositionally biased region" description="Basic and acidic residues" evidence="1">
    <location>
        <begin position="838"/>
        <end position="848"/>
    </location>
</feature>
<evidence type="ECO:0000313" key="2">
    <source>
        <dbReference type="EMBL" id="KJZ72579.1"/>
    </source>
</evidence>
<feature type="compositionally biased region" description="Polar residues" evidence="1">
    <location>
        <begin position="795"/>
        <end position="810"/>
    </location>
</feature>
<evidence type="ECO:0000256" key="1">
    <source>
        <dbReference type="SAM" id="MobiDB-lite"/>
    </source>
</evidence>
<reference evidence="2 3" key="1">
    <citation type="journal article" date="2014" name="Genome Biol. Evol.">
        <title>Comparative genomics and transcriptomics analyses reveal divergent lifestyle features of nematode endoparasitic fungus Hirsutella minnesotensis.</title>
        <authorList>
            <person name="Lai Y."/>
            <person name="Liu K."/>
            <person name="Zhang X."/>
            <person name="Zhang X."/>
            <person name="Li K."/>
            <person name="Wang N."/>
            <person name="Shu C."/>
            <person name="Wu Y."/>
            <person name="Wang C."/>
            <person name="Bushley K.E."/>
            <person name="Xiang M."/>
            <person name="Liu X."/>
        </authorList>
    </citation>
    <scope>NUCLEOTIDE SEQUENCE [LARGE SCALE GENOMIC DNA]</scope>
    <source>
        <strain evidence="2 3">3608</strain>
    </source>
</reference>
<dbReference type="EMBL" id="KQ030544">
    <property type="protein sequence ID" value="KJZ72579.1"/>
    <property type="molecule type" value="Genomic_DNA"/>
</dbReference>
<feature type="compositionally biased region" description="Acidic residues" evidence="1">
    <location>
        <begin position="597"/>
        <end position="610"/>
    </location>
</feature>
<dbReference type="PANTHER" id="PTHR37535">
    <property type="entry name" value="FLUG DOMAIN PROTEIN"/>
    <property type="match status" value="1"/>
</dbReference>
<dbReference type="Proteomes" id="UP000054481">
    <property type="component" value="Unassembled WGS sequence"/>
</dbReference>
<accession>A0A0F8A3X3</accession>
<feature type="region of interest" description="Disordered" evidence="1">
    <location>
        <begin position="838"/>
        <end position="859"/>
    </location>
</feature>
<evidence type="ECO:0000313" key="3">
    <source>
        <dbReference type="Proteomes" id="UP000054481"/>
    </source>
</evidence>
<organism evidence="2 3">
    <name type="scientific">Hirsutella minnesotensis 3608</name>
    <dbReference type="NCBI Taxonomy" id="1043627"/>
    <lineage>
        <taxon>Eukaryota</taxon>
        <taxon>Fungi</taxon>
        <taxon>Dikarya</taxon>
        <taxon>Ascomycota</taxon>
        <taxon>Pezizomycotina</taxon>
        <taxon>Sordariomycetes</taxon>
        <taxon>Hypocreomycetidae</taxon>
        <taxon>Hypocreales</taxon>
        <taxon>Ophiocordycipitaceae</taxon>
        <taxon>Hirsutella</taxon>
    </lineage>
</organism>
<evidence type="ECO:0008006" key="4">
    <source>
        <dbReference type="Google" id="ProtNLM"/>
    </source>
</evidence>
<feature type="region of interest" description="Disordered" evidence="1">
    <location>
        <begin position="541"/>
        <end position="560"/>
    </location>
</feature>
<protein>
    <recommendedName>
        <fullName evidence="4">C2H2-type domain-containing protein</fullName>
    </recommendedName>
</protein>
<feature type="region of interest" description="Disordered" evidence="1">
    <location>
        <begin position="795"/>
        <end position="817"/>
    </location>
</feature>